<evidence type="ECO:0000313" key="1">
    <source>
        <dbReference type="EMBL" id="ERI86230.1"/>
    </source>
</evidence>
<protein>
    <submittedName>
        <fullName evidence="1">Uncharacterized protein</fullName>
    </submittedName>
</protein>
<proteinExistence type="predicted"/>
<dbReference type="PATRIC" id="fig|1321819.3.peg.968"/>
<dbReference type="HOGENOM" id="CLU_3076901_0_0_10"/>
<organism evidence="1 2">
    <name type="scientific">Bacteroides pyogenes F0041</name>
    <dbReference type="NCBI Taxonomy" id="1321819"/>
    <lineage>
        <taxon>Bacteria</taxon>
        <taxon>Pseudomonadati</taxon>
        <taxon>Bacteroidota</taxon>
        <taxon>Bacteroidia</taxon>
        <taxon>Bacteroidales</taxon>
        <taxon>Bacteroidaceae</taxon>
        <taxon>Bacteroides</taxon>
    </lineage>
</organism>
<reference evidence="1 2" key="1">
    <citation type="submission" date="2013-08" db="EMBL/GenBank/DDBJ databases">
        <authorList>
            <person name="Weinstock G."/>
            <person name="Sodergren E."/>
            <person name="Wylie T."/>
            <person name="Fulton L."/>
            <person name="Fulton R."/>
            <person name="Fronick C."/>
            <person name="O'Laughlin M."/>
            <person name="Godfrey J."/>
            <person name="Miner T."/>
            <person name="Herter B."/>
            <person name="Appelbaum E."/>
            <person name="Cordes M."/>
            <person name="Lek S."/>
            <person name="Wollam A."/>
            <person name="Pepin K.H."/>
            <person name="Palsikar V.B."/>
            <person name="Mitreva M."/>
            <person name="Wilson R.K."/>
        </authorList>
    </citation>
    <scope>NUCLEOTIDE SEQUENCE [LARGE SCALE GENOMIC DNA]</scope>
    <source>
        <strain evidence="1 2">F0041</strain>
    </source>
</reference>
<name>U2CNY1_9BACE</name>
<dbReference type="AlphaFoldDB" id="U2CNY1"/>
<accession>U2CNY1</accession>
<dbReference type="Proteomes" id="UP000016496">
    <property type="component" value="Unassembled WGS sequence"/>
</dbReference>
<dbReference type="EMBL" id="AWSV01000057">
    <property type="protein sequence ID" value="ERI86230.1"/>
    <property type="molecule type" value="Genomic_DNA"/>
</dbReference>
<evidence type="ECO:0000313" key="2">
    <source>
        <dbReference type="Proteomes" id="UP000016496"/>
    </source>
</evidence>
<comment type="caution">
    <text evidence="1">The sequence shown here is derived from an EMBL/GenBank/DDBJ whole genome shotgun (WGS) entry which is preliminary data.</text>
</comment>
<gene>
    <name evidence="1" type="ORF">HMPREF1981_01052</name>
</gene>
<sequence>MRRFLLCNGTIPIIAGLHHAFFTGKTKVREEQTEALSGYNSGISKTNQAPTG</sequence>